<dbReference type="Proteomes" id="UP000632339">
    <property type="component" value="Unassembled WGS sequence"/>
</dbReference>
<gene>
    <name evidence="1" type="ORF">GCM10010967_14310</name>
</gene>
<accession>A0ABQ2HLB9</accession>
<name>A0ABQ2HLB9_9BACT</name>
<protein>
    <submittedName>
        <fullName evidence="1">Uncharacterized protein</fullName>
    </submittedName>
</protein>
<proteinExistence type="predicted"/>
<dbReference type="RefSeq" id="WP_019945658.1">
    <property type="nucleotide sequence ID" value="NZ_BMLI01000001.1"/>
</dbReference>
<organism evidence="1 2">
    <name type="scientific">Dyadobacter beijingensis</name>
    <dbReference type="NCBI Taxonomy" id="365489"/>
    <lineage>
        <taxon>Bacteria</taxon>
        <taxon>Pseudomonadati</taxon>
        <taxon>Bacteroidota</taxon>
        <taxon>Cytophagia</taxon>
        <taxon>Cytophagales</taxon>
        <taxon>Spirosomataceae</taxon>
        <taxon>Dyadobacter</taxon>
    </lineage>
</organism>
<evidence type="ECO:0000313" key="2">
    <source>
        <dbReference type="Proteomes" id="UP000632339"/>
    </source>
</evidence>
<reference evidence="2" key="1">
    <citation type="journal article" date="2019" name="Int. J. Syst. Evol. Microbiol.">
        <title>The Global Catalogue of Microorganisms (GCM) 10K type strain sequencing project: providing services to taxonomists for standard genome sequencing and annotation.</title>
        <authorList>
            <consortium name="The Broad Institute Genomics Platform"/>
            <consortium name="The Broad Institute Genome Sequencing Center for Infectious Disease"/>
            <person name="Wu L."/>
            <person name="Ma J."/>
        </authorList>
    </citation>
    <scope>NUCLEOTIDE SEQUENCE [LARGE SCALE GENOMIC DNA]</scope>
    <source>
        <strain evidence="2">CGMCC 1.6375</strain>
    </source>
</reference>
<dbReference type="EMBL" id="BMLI01000001">
    <property type="protein sequence ID" value="GGM83652.1"/>
    <property type="molecule type" value="Genomic_DNA"/>
</dbReference>
<comment type="caution">
    <text evidence="1">The sequence shown here is derived from an EMBL/GenBank/DDBJ whole genome shotgun (WGS) entry which is preliminary data.</text>
</comment>
<sequence>MKEALKNIEEEDIWDKSWADDRDPVGPMMHWEGERSEEDRRFMSEWAWRQREIRAREKAYSESKSE</sequence>
<keyword evidence="2" id="KW-1185">Reference proteome</keyword>
<evidence type="ECO:0000313" key="1">
    <source>
        <dbReference type="EMBL" id="GGM83652.1"/>
    </source>
</evidence>